<evidence type="ECO:0000256" key="4">
    <source>
        <dbReference type="SAM" id="MobiDB-lite"/>
    </source>
</evidence>
<dbReference type="SMART" id="SM00360">
    <property type="entry name" value="RRM"/>
    <property type="match status" value="2"/>
</dbReference>
<dbReference type="PROSITE" id="PS50102">
    <property type="entry name" value="RRM"/>
    <property type="match status" value="2"/>
</dbReference>
<feature type="compositionally biased region" description="Basic and acidic residues" evidence="4">
    <location>
        <begin position="223"/>
        <end position="233"/>
    </location>
</feature>
<dbReference type="InterPro" id="IPR012677">
    <property type="entry name" value="Nucleotide-bd_a/b_plait_sf"/>
</dbReference>
<dbReference type="FunFam" id="3.30.70.330:FF:000158">
    <property type="entry name" value="heterogeneous nuclear ribonucleoprotein A3 isoform X1"/>
    <property type="match status" value="1"/>
</dbReference>
<feature type="domain" description="RRM" evidence="5">
    <location>
        <begin position="23"/>
        <end position="106"/>
    </location>
</feature>
<protein>
    <submittedName>
        <fullName evidence="6">Heterogeneous nuclear ribonucleoproteins A2/B1</fullName>
    </submittedName>
</protein>
<dbReference type="Pfam" id="PF00076">
    <property type="entry name" value="RRM_1"/>
    <property type="match status" value="2"/>
</dbReference>
<sequence length="449" mass="51439">MEDTEKASNETHEIVINEPEQQRKLFIGGLSFDTTVDGLRAYFSKFGEVVDCIVMKDPKTKNSRGFGFVTYERIKMVDKVMDARPHKLDGRTVTPKRAVSREDSERPGAHATVKKIFVGGIRDEATEEQLRDHFKKFGSVDLIEIMEDRVSGKKRGFAFVTFSDHDSVDKIVSQKYHTINGHNCEVRKALPKNELDKYRTKQPPRNGNSSSPGNDRGLPPPEYYRDREREYRRSPPPPAYDRYAHSAYERYPPSYDRYAPPSSYERSYAPPREYERYPPPREYASEYDRYREYRDYLPKEYSRSSDYYRREAAYAERPSSYDYPPREGERERAAVPPSSAERSSHERSYASSHVPVESSREVRESRESRDPYARSSAATAPEYEPYSRPKAEPGSNGYDYSSYMNSSSSYGPMKSSSYSSRSAPYAGSYPSSSAAPSGSSGAYTSSSRY</sequence>
<evidence type="ECO:0000256" key="2">
    <source>
        <dbReference type="ARBA" id="ARBA00022884"/>
    </source>
</evidence>
<dbReference type="InterPro" id="IPR035979">
    <property type="entry name" value="RBD_domain_sf"/>
</dbReference>
<dbReference type="EMBL" id="LR785798">
    <property type="protein sequence ID" value="CAB3253747.1"/>
    <property type="molecule type" value="mRNA"/>
</dbReference>
<dbReference type="SUPFAM" id="SSF54928">
    <property type="entry name" value="RNA-binding domain, RBD"/>
    <property type="match status" value="2"/>
</dbReference>
<name>A0A6F9DF47_9ASCI</name>
<dbReference type="FunFam" id="3.30.70.330:FF:000040">
    <property type="entry name" value="Heterogeneous nuclear ribonucleoprotein A2/B1"/>
    <property type="match status" value="1"/>
</dbReference>
<feature type="compositionally biased region" description="Basic and acidic residues" evidence="4">
    <location>
        <begin position="187"/>
        <end position="199"/>
    </location>
</feature>
<accession>A0A6F9DF47</accession>
<feature type="compositionally biased region" description="Basic and acidic residues" evidence="4">
    <location>
        <begin position="272"/>
        <end position="314"/>
    </location>
</feature>
<feature type="domain" description="RRM" evidence="5">
    <location>
        <begin position="114"/>
        <end position="191"/>
    </location>
</feature>
<dbReference type="PANTHER" id="PTHR48026:SF14">
    <property type="entry name" value="HETEROGENEOUS NUCLEAR RIBONUCLEOPROTEIN A1"/>
    <property type="match status" value="1"/>
</dbReference>
<evidence type="ECO:0000259" key="5">
    <source>
        <dbReference type="PROSITE" id="PS50102"/>
    </source>
</evidence>
<keyword evidence="6" id="KW-0687">Ribonucleoprotein</keyword>
<feature type="compositionally biased region" description="Low complexity" evidence="4">
    <location>
        <begin position="394"/>
        <end position="449"/>
    </location>
</feature>
<evidence type="ECO:0000256" key="3">
    <source>
        <dbReference type="PROSITE-ProRule" id="PRU00176"/>
    </source>
</evidence>
<dbReference type="Gene3D" id="3.30.70.330">
    <property type="match status" value="2"/>
</dbReference>
<dbReference type="GO" id="GO:0003730">
    <property type="term" value="F:mRNA 3'-UTR binding"/>
    <property type="evidence" value="ECO:0007669"/>
    <property type="project" value="TreeGrafter"/>
</dbReference>
<dbReference type="GO" id="GO:0071013">
    <property type="term" value="C:catalytic step 2 spliceosome"/>
    <property type="evidence" value="ECO:0007669"/>
    <property type="project" value="TreeGrafter"/>
</dbReference>
<keyword evidence="2 3" id="KW-0694">RNA-binding</keyword>
<organism evidence="6">
    <name type="scientific">Phallusia mammillata</name>
    <dbReference type="NCBI Taxonomy" id="59560"/>
    <lineage>
        <taxon>Eukaryota</taxon>
        <taxon>Metazoa</taxon>
        <taxon>Chordata</taxon>
        <taxon>Tunicata</taxon>
        <taxon>Ascidiacea</taxon>
        <taxon>Phlebobranchia</taxon>
        <taxon>Ascidiidae</taxon>
        <taxon>Phallusia</taxon>
    </lineage>
</organism>
<evidence type="ECO:0000256" key="1">
    <source>
        <dbReference type="ARBA" id="ARBA00022737"/>
    </source>
</evidence>
<feature type="compositionally biased region" description="Basic and acidic residues" evidence="4">
    <location>
        <begin position="358"/>
        <end position="372"/>
    </location>
</feature>
<gene>
    <name evidence="6" type="primary">Hnrnpa2b1-004</name>
</gene>
<dbReference type="PANTHER" id="PTHR48026">
    <property type="entry name" value="HOMOLOGOUS TO DROSOPHILA SQD (SQUID) PROTEIN"/>
    <property type="match status" value="1"/>
</dbReference>
<feature type="region of interest" description="Disordered" evidence="4">
    <location>
        <begin position="187"/>
        <end position="449"/>
    </location>
</feature>
<dbReference type="AlphaFoldDB" id="A0A6F9DF47"/>
<dbReference type="GO" id="GO:0000398">
    <property type="term" value="P:mRNA splicing, via spliceosome"/>
    <property type="evidence" value="ECO:0007669"/>
    <property type="project" value="TreeGrafter"/>
</dbReference>
<feature type="compositionally biased region" description="Polar residues" evidence="4">
    <location>
        <begin position="203"/>
        <end position="213"/>
    </location>
</feature>
<dbReference type="InterPro" id="IPR000504">
    <property type="entry name" value="RRM_dom"/>
</dbReference>
<reference evidence="6" key="1">
    <citation type="submission" date="2020-04" db="EMBL/GenBank/DDBJ databases">
        <authorList>
            <person name="Neveu A P."/>
        </authorList>
    </citation>
    <scope>NUCLEOTIDE SEQUENCE</scope>
    <source>
        <tissue evidence="6">Whole embryo</tissue>
    </source>
</reference>
<keyword evidence="1" id="KW-0677">Repeat</keyword>
<proteinExistence type="evidence at transcript level"/>
<evidence type="ECO:0000313" key="6">
    <source>
        <dbReference type="EMBL" id="CAB3253747.1"/>
    </source>
</evidence>
<feature type="compositionally biased region" description="Basic and acidic residues" evidence="4">
    <location>
        <begin position="324"/>
        <end position="333"/>
    </location>
</feature>